<dbReference type="Gramene" id="PNT72209">
    <property type="protein sequence ID" value="PNT72209"/>
    <property type="gene ID" value="BRADI_2g41411v3"/>
</dbReference>
<dbReference type="InParanoid" id="A0A2K2DD65"/>
<dbReference type="AlphaFoldDB" id="A0A2K2DD65"/>
<evidence type="ECO:0000313" key="3">
    <source>
        <dbReference type="Proteomes" id="UP000008810"/>
    </source>
</evidence>
<sequence length="83" mass="9641">MCLCCHKDETLVHLFFDCTVAKCVWGCIAYTLGTDFVPQSLWQYFVWVRRFLPGLKTIFVEGLGAVCWAIWKTRNAVCFKKKV</sequence>
<gene>
    <name evidence="1" type="ORF">BRADI_2g41411v3</name>
</gene>
<organism evidence="1">
    <name type="scientific">Brachypodium distachyon</name>
    <name type="common">Purple false brome</name>
    <name type="synonym">Trachynia distachya</name>
    <dbReference type="NCBI Taxonomy" id="15368"/>
    <lineage>
        <taxon>Eukaryota</taxon>
        <taxon>Viridiplantae</taxon>
        <taxon>Streptophyta</taxon>
        <taxon>Embryophyta</taxon>
        <taxon>Tracheophyta</taxon>
        <taxon>Spermatophyta</taxon>
        <taxon>Magnoliopsida</taxon>
        <taxon>Liliopsida</taxon>
        <taxon>Poales</taxon>
        <taxon>Poaceae</taxon>
        <taxon>BOP clade</taxon>
        <taxon>Pooideae</taxon>
        <taxon>Stipodae</taxon>
        <taxon>Brachypodieae</taxon>
        <taxon>Brachypodium</taxon>
    </lineage>
</organism>
<dbReference type="OrthoDB" id="689430at2759"/>
<evidence type="ECO:0000313" key="2">
    <source>
        <dbReference type="EnsemblPlants" id="PNT72209"/>
    </source>
</evidence>
<reference evidence="2" key="3">
    <citation type="submission" date="2018-08" db="UniProtKB">
        <authorList>
            <consortium name="EnsemblPlants"/>
        </authorList>
    </citation>
    <scope>IDENTIFICATION</scope>
    <source>
        <strain evidence="2">cv. Bd21</strain>
    </source>
</reference>
<evidence type="ECO:0000313" key="1">
    <source>
        <dbReference type="EMBL" id="PNT72209.1"/>
    </source>
</evidence>
<name>A0A2K2DD65_BRADI</name>
<accession>A0A2K2DD65</accession>
<evidence type="ECO:0008006" key="4">
    <source>
        <dbReference type="Google" id="ProtNLM"/>
    </source>
</evidence>
<reference evidence="1" key="2">
    <citation type="submission" date="2017-06" db="EMBL/GenBank/DDBJ databases">
        <title>WGS assembly of Brachypodium distachyon.</title>
        <authorList>
            <consortium name="The International Brachypodium Initiative"/>
            <person name="Lucas S."/>
            <person name="Harmon-Smith M."/>
            <person name="Lail K."/>
            <person name="Tice H."/>
            <person name="Grimwood J."/>
            <person name="Bruce D."/>
            <person name="Barry K."/>
            <person name="Shu S."/>
            <person name="Lindquist E."/>
            <person name="Wang M."/>
            <person name="Pitluck S."/>
            <person name="Vogel J.P."/>
            <person name="Garvin D.F."/>
            <person name="Mockler T.C."/>
            <person name="Schmutz J."/>
            <person name="Rokhsar D."/>
            <person name="Bevan M.W."/>
        </authorList>
    </citation>
    <scope>NUCLEOTIDE SEQUENCE</scope>
    <source>
        <strain evidence="1">Bd21</strain>
    </source>
</reference>
<proteinExistence type="predicted"/>
<reference evidence="1 2" key="1">
    <citation type="journal article" date="2010" name="Nature">
        <title>Genome sequencing and analysis of the model grass Brachypodium distachyon.</title>
        <authorList>
            <consortium name="International Brachypodium Initiative"/>
        </authorList>
    </citation>
    <scope>NUCLEOTIDE SEQUENCE [LARGE SCALE GENOMIC DNA]</scope>
    <source>
        <strain evidence="1 2">Bd21</strain>
    </source>
</reference>
<feature type="non-terminal residue" evidence="1">
    <location>
        <position position="83"/>
    </location>
</feature>
<keyword evidence="3" id="KW-1185">Reference proteome</keyword>
<protein>
    <recommendedName>
        <fullName evidence="4">Reverse transcriptase zinc-binding domain-containing protein</fullName>
    </recommendedName>
</protein>
<dbReference type="Proteomes" id="UP000008810">
    <property type="component" value="Chromosome 2"/>
</dbReference>
<dbReference type="EnsemblPlants" id="PNT72209">
    <property type="protein sequence ID" value="PNT72209"/>
    <property type="gene ID" value="BRADI_2g41411v3"/>
</dbReference>
<dbReference type="EMBL" id="CM000881">
    <property type="protein sequence ID" value="PNT72209.1"/>
    <property type="molecule type" value="Genomic_DNA"/>
</dbReference>